<organism evidence="2 3">
    <name type="scientific">Pricia antarctica</name>
    <dbReference type="NCBI Taxonomy" id="641691"/>
    <lineage>
        <taxon>Bacteria</taxon>
        <taxon>Pseudomonadati</taxon>
        <taxon>Bacteroidota</taxon>
        <taxon>Flavobacteriia</taxon>
        <taxon>Flavobacteriales</taxon>
        <taxon>Flavobacteriaceae</taxon>
        <taxon>Pricia</taxon>
    </lineage>
</organism>
<dbReference type="InterPro" id="IPR046166">
    <property type="entry name" value="DUF6168"/>
</dbReference>
<dbReference type="OrthoDB" id="1451982at2"/>
<keyword evidence="1" id="KW-0812">Transmembrane</keyword>
<dbReference type="AlphaFoldDB" id="A0A1G6WWH3"/>
<keyword evidence="1" id="KW-1133">Transmembrane helix</keyword>
<dbReference type="Proteomes" id="UP000199109">
    <property type="component" value="Unassembled WGS sequence"/>
</dbReference>
<protein>
    <recommendedName>
        <fullName evidence="4">ATP synthase protein I</fullName>
    </recommendedName>
</protein>
<reference evidence="2 3" key="1">
    <citation type="submission" date="2016-10" db="EMBL/GenBank/DDBJ databases">
        <authorList>
            <person name="de Groot N.N."/>
        </authorList>
    </citation>
    <scope>NUCLEOTIDE SEQUENCE [LARGE SCALE GENOMIC DNA]</scope>
    <source>
        <strain evidence="2 3">DSM 23421</strain>
    </source>
</reference>
<evidence type="ECO:0008006" key="4">
    <source>
        <dbReference type="Google" id="ProtNLM"/>
    </source>
</evidence>
<feature type="transmembrane region" description="Helical" evidence="1">
    <location>
        <begin position="104"/>
        <end position="123"/>
    </location>
</feature>
<keyword evidence="1" id="KW-0472">Membrane</keyword>
<gene>
    <name evidence="2" type="ORF">SAMN05421636_101449</name>
</gene>
<proteinExistence type="predicted"/>
<evidence type="ECO:0000313" key="2">
    <source>
        <dbReference type="EMBL" id="SDD70154.1"/>
    </source>
</evidence>
<feature type="transmembrane region" description="Helical" evidence="1">
    <location>
        <begin position="7"/>
        <end position="29"/>
    </location>
</feature>
<accession>A0A1G6WWH3</accession>
<feature type="transmembrane region" description="Helical" evidence="1">
    <location>
        <begin position="72"/>
        <end position="92"/>
    </location>
</feature>
<dbReference type="EMBL" id="FNAO01000001">
    <property type="protein sequence ID" value="SDD70154.1"/>
    <property type="molecule type" value="Genomic_DNA"/>
</dbReference>
<dbReference type="Pfam" id="PF19665">
    <property type="entry name" value="DUF6168"/>
    <property type="match status" value="1"/>
</dbReference>
<keyword evidence="3" id="KW-1185">Reference proteome</keyword>
<dbReference type="RefSeq" id="WP_091865246.1">
    <property type="nucleotide sequence ID" value="NZ_FNAO01000001.1"/>
</dbReference>
<dbReference type="STRING" id="641691.SAMN05421636_101449"/>
<evidence type="ECO:0000256" key="1">
    <source>
        <dbReference type="SAM" id="Phobius"/>
    </source>
</evidence>
<evidence type="ECO:0000313" key="3">
    <source>
        <dbReference type="Proteomes" id="UP000199109"/>
    </source>
</evidence>
<sequence>MPKLNPITLFLLILVTLLGASFFFHTIILQNYSLPKYGDKIVLSYIINFLVASIIYMGLYRFRNKLKTQIGFVFMGGSFLKFILFFILFYPSYKTDGEMDSSEFAAFFVPYAICLVVETLFTAKMLQKME</sequence>
<feature type="transmembrane region" description="Helical" evidence="1">
    <location>
        <begin position="41"/>
        <end position="60"/>
    </location>
</feature>
<name>A0A1G6WWH3_9FLAO</name>